<dbReference type="EMBL" id="DAAUQX010000092">
    <property type="protein sequence ID" value="HAF2131034.1"/>
    <property type="molecule type" value="Genomic_DNA"/>
</dbReference>
<proteinExistence type="predicted"/>
<keyword evidence="1" id="KW-1133">Transmembrane helix</keyword>
<evidence type="ECO:0000256" key="1">
    <source>
        <dbReference type="SAM" id="Phobius"/>
    </source>
</evidence>
<comment type="caution">
    <text evidence="3">The sequence shown here is derived from an EMBL/GenBank/DDBJ whole genome shotgun (WGS) entry which is preliminary data.</text>
</comment>
<keyword evidence="1" id="KW-0472">Membrane</keyword>
<evidence type="ECO:0000313" key="3">
    <source>
        <dbReference type="EMBL" id="HAF2131034.1"/>
    </source>
</evidence>
<feature type="transmembrane region" description="Helical" evidence="1">
    <location>
        <begin position="17"/>
        <end position="36"/>
    </location>
</feature>
<name>A0A743P4Y2_SALER</name>
<feature type="transmembrane region" description="Helical" evidence="1">
    <location>
        <begin position="56"/>
        <end position="74"/>
    </location>
</feature>
<reference evidence="3" key="2">
    <citation type="submission" date="2020-02" db="EMBL/GenBank/DDBJ databases">
        <authorList>
            <consortium name="NCBI Pathogen Detection Project"/>
        </authorList>
    </citation>
    <scope>NUCLEOTIDE SEQUENCE</scope>
    <source>
        <strain evidence="3">MA.CK_00/00001968</strain>
    </source>
</reference>
<dbReference type="Pfam" id="PF14018">
    <property type="entry name" value="DUF4234"/>
    <property type="match status" value="1"/>
</dbReference>
<gene>
    <name evidence="3" type="ORF">G9F27_005374</name>
</gene>
<dbReference type="AlphaFoldDB" id="A0A743P4Y2"/>
<sequence length="182" mass="20894">MTEPAITSLKNRLNTSTWHLVLLSLVTNGIYSLMWLYKHQDTIMQETGQRFSSRTLIIWMAVCAGVSVLLRLTFPVQTGGYDYRYSDNNAADIMQGVAMLISLAWCVLTIVWAFKARAALRQYALTTFRFDLRMNAFYTVIFNMFYIMYCINDLPQALAKHQIIYGNTQSVAVENQEPQPPQ</sequence>
<feature type="transmembrane region" description="Helical" evidence="1">
    <location>
        <begin position="94"/>
        <end position="114"/>
    </location>
</feature>
<evidence type="ECO:0000259" key="2">
    <source>
        <dbReference type="Pfam" id="PF14018"/>
    </source>
</evidence>
<keyword evidence="1" id="KW-0812">Transmembrane</keyword>
<protein>
    <submittedName>
        <fullName evidence="3">DUF4234 domain-containing protein</fullName>
    </submittedName>
</protein>
<feature type="transmembrane region" description="Helical" evidence="1">
    <location>
        <begin position="135"/>
        <end position="154"/>
    </location>
</feature>
<feature type="domain" description="DUF4234" evidence="2">
    <location>
        <begin position="16"/>
        <end position="121"/>
    </location>
</feature>
<accession>A0A743P4Y2</accession>
<organism evidence="3">
    <name type="scientific">Salmonella enterica</name>
    <name type="common">Salmonella choleraesuis</name>
    <dbReference type="NCBI Taxonomy" id="28901"/>
    <lineage>
        <taxon>Bacteria</taxon>
        <taxon>Pseudomonadati</taxon>
        <taxon>Pseudomonadota</taxon>
        <taxon>Gammaproteobacteria</taxon>
        <taxon>Enterobacterales</taxon>
        <taxon>Enterobacteriaceae</taxon>
        <taxon>Salmonella</taxon>
    </lineage>
</organism>
<reference evidence="3" key="1">
    <citation type="journal article" date="2018" name="Genome Biol.">
        <title>SKESA: strategic k-mer extension for scrupulous assemblies.</title>
        <authorList>
            <person name="Souvorov A."/>
            <person name="Agarwala R."/>
            <person name="Lipman D.J."/>
        </authorList>
    </citation>
    <scope>NUCLEOTIDE SEQUENCE</scope>
    <source>
        <strain evidence="3">MA.CK_00/00001968</strain>
    </source>
</reference>
<dbReference type="InterPro" id="IPR025328">
    <property type="entry name" value="DUF4234"/>
</dbReference>